<dbReference type="GO" id="GO:0005737">
    <property type="term" value="C:cytoplasm"/>
    <property type="evidence" value="ECO:0007669"/>
    <property type="project" value="TreeGrafter"/>
</dbReference>
<evidence type="ECO:0000256" key="2">
    <source>
        <dbReference type="ARBA" id="ARBA00022857"/>
    </source>
</evidence>
<comment type="similarity">
    <text evidence="1 4">Belongs to the short-chain dehydrogenases/reductases (SDR) family.</text>
</comment>
<evidence type="ECO:0000256" key="3">
    <source>
        <dbReference type="ARBA" id="ARBA00023002"/>
    </source>
</evidence>
<name>A0A9P5L5H9_9HYPO</name>
<reference evidence="5" key="1">
    <citation type="submission" date="2020-03" db="EMBL/GenBank/DDBJ databases">
        <title>Draft Genome Sequence of Cylindrodendrum hubeiense.</title>
        <authorList>
            <person name="Buettner E."/>
            <person name="Kellner H."/>
        </authorList>
    </citation>
    <scope>NUCLEOTIDE SEQUENCE</scope>
    <source>
        <strain evidence="5">IHI 201604</strain>
    </source>
</reference>
<keyword evidence="6" id="KW-1185">Reference proteome</keyword>
<dbReference type="AlphaFoldDB" id="A0A9P5L5H9"/>
<dbReference type="InterPro" id="IPR020904">
    <property type="entry name" value="Sc_DH/Rdtase_CS"/>
</dbReference>
<evidence type="ECO:0000313" key="5">
    <source>
        <dbReference type="EMBL" id="KAF7544836.1"/>
    </source>
</evidence>
<dbReference type="Pfam" id="PF00106">
    <property type="entry name" value="adh_short"/>
    <property type="match status" value="1"/>
</dbReference>
<comment type="caution">
    <text evidence="5">The sequence shown here is derived from an EMBL/GenBank/DDBJ whole genome shotgun (WGS) entry which is preliminary data.</text>
</comment>
<dbReference type="PRINTS" id="PR00080">
    <property type="entry name" value="SDRFAMILY"/>
</dbReference>
<evidence type="ECO:0000313" key="6">
    <source>
        <dbReference type="Proteomes" id="UP000722485"/>
    </source>
</evidence>
<dbReference type="PANTHER" id="PTHR44229">
    <property type="entry name" value="15-HYDROXYPROSTAGLANDIN DEHYDROGENASE [NAD(+)]"/>
    <property type="match status" value="1"/>
</dbReference>
<keyword evidence="2" id="KW-0521">NADP</keyword>
<dbReference type="InterPro" id="IPR011008">
    <property type="entry name" value="Dimeric_a/b-barrel"/>
</dbReference>
<dbReference type="Gene3D" id="3.40.50.720">
    <property type="entry name" value="NAD(P)-binding Rossmann-like Domain"/>
    <property type="match status" value="1"/>
</dbReference>
<dbReference type="GO" id="GO:0016491">
    <property type="term" value="F:oxidoreductase activity"/>
    <property type="evidence" value="ECO:0007669"/>
    <property type="project" value="UniProtKB-KW"/>
</dbReference>
<evidence type="ECO:0000256" key="4">
    <source>
        <dbReference type="RuleBase" id="RU000363"/>
    </source>
</evidence>
<dbReference type="Gene3D" id="3.30.70.100">
    <property type="match status" value="1"/>
</dbReference>
<sequence length="382" mass="41506">MSSHRKVAVITGSASGIGLALATTLVTNGWAVVLLDLNQDEGVRQARKLGPHALFCQCDVSSYQSQAKAFRLAWDEHGRVDAFVANAGIQDKASVYALRHKSGGIDDVPPAPNLICTDINLKGVIYGVQLAIHFMRYNSTPGGKIVLMGSIAGVVPDPTFPEYSSTKAAVINFARAVARPLRIKENISVNVVCPDAVPTKLDPPEFHAAVGADALTSTETVVSAFLEFLEEQGDSRRYACALECSQDRLIVLKEPEVGNGKISLRSASHIPSEAPKMPALISCGYPVGKEHRFDLDYYKNTFMPKAFNFYKPMGMSGYEIIEYKPRKGQESPWSAQVYMYWASVDHFNAAMENGGHDLDAEIMVYSDVEPDTISGDIAANAI</sequence>
<dbReference type="SUPFAM" id="SSF54909">
    <property type="entry name" value="Dimeric alpha+beta barrel"/>
    <property type="match status" value="1"/>
</dbReference>
<evidence type="ECO:0000256" key="1">
    <source>
        <dbReference type="ARBA" id="ARBA00006484"/>
    </source>
</evidence>
<dbReference type="EMBL" id="JAANBB010000283">
    <property type="protein sequence ID" value="KAF7544836.1"/>
    <property type="molecule type" value="Genomic_DNA"/>
</dbReference>
<dbReference type="PANTHER" id="PTHR44229:SF4">
    <property type="entry name" value="15-HYDROXYPROSTAGLANDIN DEHYDROGENASE [NAD(+)]"/>
    <property type="match status" value="1"/>
</dbReference>
<protein>
    <recommendedName>
        <fullName evidence="7">15-hydroxyprostaglandin dehydrogenase</fullName>
    </recommendedName>
</protein>
<organism evidence="5 6">
    <name type="scientific">Cylindrodendrum hubeiense</name>
    <dbReference type="NCBI Taxonomy" id="595255"/>
    <lineage>
        <taxon>Eukaryota</taxon>
        <taxon>Fungi</taxon>
        <taxon>Dikarya</taxon>
        <taxon>Ascomycota</taxon>
        <taxon>Pezizomycotina</taxon>
        <taxon>Sordariomycetes</taxon>
        <taxon>Hypocreomycetidae</taxon>
        <taxon>Hypocreales</taxon>
        <taxon>Nectriaceae</taxon>
        <taxon>Cylindrodendrum</taxon>
    </lineage>
</organism>
<proteinExistence type="inferred from homology"/>
<dbReference type="OrthoDB" id="37659at2759"/>
<gene>
    <name evidence="5" type="ORF">G7Z17_g9639</name>
</gene>
<dbReference type="PROSITE" id="PS00061">
    <property type="entry name" value="ADH_SHORT"/>
    <property type="match status" value="1"/>
</dbReference>
<dbReference type="SUPFAM" id="SSF51735">
    <property type="entry name" value="NAD(P)-binding Rossmann-fold domains"/>
    <property type="match status" value="1"/>
</dbReference>
<dbReference type="PRINTS" id="PR00081">
    <property type="entry name" value="GDHRDH"/>
</dbReference>
<dbReference type="InterPro" id="IPR036291">
    <property type="entry name" value="NAD(P)-bd_dom_sf"/>
</dbReference>
<accession>A0A9P5L5H9</accession>
<dbReference type="InterPro" id="IPR002347">
    <property type="entry name" value="SDR_fam"/>
</dbReference>
<keyword evidence="3" id="KW-0560">Oxidoreductase</keyword>
<dbReference type="Proteomes" id="UP000722485">
    <property type="component" value="Unassembled WGS sequence"/>
</dbReference>
<evidence type="ECO:0008006" key="7">
    <source>
        <dbReference type="Google" id="ProtNLM"/>
    </source>
</evidence>